<keyword evidence="1" id="KW-1133">Transmembrane helix</keyword>
<dbReference type="EMBL" id="CP017708">
    <property type="protein sequence ID" value="WAN69406.1"/>
    <property type="molecule type" value="Genomic_DNA"/>
</dbReference>
<sequence length="67" mass="7317">MATPLLFIPPLSNALIRDTLIAYIQLTKLSEYGLLPLLLACLLLACLLPIPCSLLPTPYSLLLQEVP</sequence>
<keyword evidence="1" id="KW-0472">Membrane</keyword>
<name>A0A9Q9UW24_MOOP1</name>
<reference evidence="2" key="1">
    <citation type="journal article" date="2017" name="Proc. Natl. Acad. Sci. U.S.A.">
        <title>Comparative genomics uncovers the prolific and distinctive metabolic potential of the cyanobacterial genus Moorea.</title>
        <authorList>
            <person name="Leao T."/>
            <person name="Castelao G."/>
            <person name="Korobeynikov A."/>
            <person name="Monroe E.A."/>
            <person name="Podell S."/>
            <person name="Glukhov E."/>
            <person name="Allen E.E."/>
            <person name="Gerwick W.H."/>
            <person name="Gerwick L."/>
        </authorList>
    </citation>
    <scope>NUCLEOTIDE SEQUENCE</scope>
    <source>
        <strain evidence="2">JHB</strain>
    </source>
</reference>
<evidence type="ECO:0000256" key="1">
    <source>
        <dbReference type="SAM" id="Phobius"/>
    </source>
</evidence>
<dbReference type="Proteomes" id="UP000176944">
    <property type="component" value="Chromosome"/>
</dbReference>
<protein>
    <submittedName>
        <fullName evidence="2">Uncharacterized protein</fullName>
    </submittedName>
</protein>
<keyword evidence="1" id="KW-0812">Transmembrane</keyword>
<reference evidence="2" key="2">
    <citation type="submission" date="2022-10" db="EMBL/GenBank/DDBJ databases">
        <authorList>
            <person name="Ngo T.-E."/>
        </authorList>
    </citation>
    <scope>NUCLEOTIDE SEQUENCE</scope>
    <source>
        <strain evidence="2">JHB</strain>
    </source>
</reference>
<accession>A0A9Q9UW24</accession>
<dbReference type="AlphaFoldDB" id="A0A9Q9UW24"/>
<proteinExistence type="predicted"/>
<evidence type="ECO:0000313" key="2">
    <source>
        <dbReference type="EMBL" id="WAN69406.1"/>
    </source>
</evidence>
<gene>
    <name evidence="2" type="ORF">BJP36_35540</name>
</gene>
<organism evidence="2">
    <name type="scientific">Moorena producens (strain JHB)</name>
    <dbReference type="NCBI Taxonomy" id="1454205"/>
    <lineage>
        <taxon>Bacteria</taxon>
        <taxon>Bacillati</taxon>
        <taxon>Cyanobacteriota</taxon>
        <taxon>Cyanophyceae</taxon>
        <taxon>Coleofasciculales</taxon>
        <taxon>Coleofasciculaceae</taxon>
        <taxon>Moorena</taxon>
    </lineage>
</organism>
<feature type="transmembrane region" description="Helical" evidence="1">
    <location>
        <begin position="34"/>
        <end position="55"/>
    </location>
</feature>